<feature type="transmembrane region" description="Helical" evidence="1">
    <location>
        <begin position="6"/>
        <end position="22"/>
    </location>
</feature>
<feature type="transmembrane region" description="Helical" evidence="1">
    <location>
        <begin position="105"/>
        <end position="122"/>
    </location>
</feature>
<feature type="transmembrane region" description="Helical" evidence="1">
    <location>
        <begin position="193"/>
        <end position="216"/>
    </location>
</feature>
<gene>
    <name evidence="2" type="ORF">HMPREF1630_04635</name>
</gene>
<evidence type="ECO:0000313" key="2">
    <source>
        <dbReference type="EMBL" id="KGF04303.1"/>
    </source>
</evidence>
<dbReference type="eggNOG" id="ENOG502Z7HS">
    <property type="taxonomic scope" value="Bacteria"/>
</dbReference>
<dbReference type="OrthoDB" id="1644899at2"/>
<keyword evidence="1" id="KW-0472">Membrane</keyword>
<accession>A0A095X3C2</accession>
<feature type="transmembrane region" description="Helical" evidence="1">
    <location>
        <begin position="168"/>
        <end position="187"/>
    </location>
</feature>
<comment type="caution">
    <text evidence="2">The sequence shown here is derived from an EMBL/GenBank/DDBJ whole genome shotgun (WGS) entry which is preliminary data.</text>
</comment>
<dbReference type="EMBL" id="JRMW01000032">
    <property type="protein sequence ID" value="KGF04303.1"/>
    <property type="molecule type" value="Genomic_DNA"/>
</dbReference>
<feature type="transmembrane region" description="Helical" evidence="1">
    <location>
        <begin position="34"/>
        <end position="53"/>
    </location>
</feature>
<keyword evidence="1" id="KW-0812">Transmembrane</keyword>
<dbReference type="AlphaFoldDB" id="A0A095X3C2"/>
<dbReference type="RefSeq" id="WP_037327466.1">
    <property type="nucleotide sequence ID" value="NZ_JRMW01000032.1"/>
</dbReference>
<reference evidence="2 3" key="1">
    <citation type="submission" date="2014-07" db="EMBL/GenBank/DDBJ databases">
        <authorList>
            <person name="McCorrison J."/>
            <person name="Sanka R."/>
            <person name="Torralba M."/>
            <person name="Gillis M."/>
            <person name="Haft D.H."/>
            <person name="Methe B."/>
            <person name="Sutton G."/>
            <person name="Nelson K.E."/>
        </authorList>
    </citation>
    <scope>NUCLEOTIDE SEQUENCE [LARGE SCALE GENOMIC DNA]</scope>
    <source>
        <strain evidence="2 3">S7-1-13</strain>
    </source>
</reference>
<evidence type="ECO:0000256" key="1">
    <source>
        <dbReference type="SAM" id="Phobius"/>
    </source>
</evidence>
<feature type="transmembrane region" description="Helical" evidence="1">
    <location>
        <begin position="134"/>
        <end position="156"/>
    </location>
</feature>
<organism evidence="2 3">
    <name type="scientific">Anaerococcus lactolyticus S7-1-13</name>
    <dbReference type="NCBI Taxonomy" id="1284686"/>
    <lineage>
        <taxon>Bacteria</taxon>
        <taxon>Bacillati</taxon>
        <taxon>Bacillota</taxon>
        <taxon>Tissierellia</taxon>
        <taxon>Tissierellales</taxon>
        <taxon>Peptoniphilaceae</taxon>
        <taxon>Anaerococcus</taxon>
    </lineage>
</organism>
<protein>
    <submittedName>
        <fullName evidence="2">Membrane protein</fullName>
    </submittedName>
</protein>
<proteinExistence type="predicted"/>
<sequence>MQAIFETLFDIFYLGIVIFLGTKMLKEGKNEKQYFLFGIMALVLGFGDAFHLVPRAIALNTTGLESFTMSLGFGKLITSITMTIFYLILYYIWRVRYGVIGKKRLSGSIWTLAILRILLVLCPENKFLASSSPFAWAIYRNIPFTILGLIIIIIFYQKSRETKDIAFRNLWLTIVLSFGFYLPVVLLENTIPAIGALMVPKTCAYIWTILIGYWAMKGEKNDKKIL</sequence>
<feature type="transmembrane region" description="Helical" evidence="1">
    <location>
        <begin position="73"/>
        <end position="93"/>
    </location>
</feature>
<dbReference type="Proteomes" id="UP000029579">
    <property type="component" value="Unassembled WGS sequence"/>
</dbReference>
<name>A0A095X3C2_9FIRM</name>
<keyword evidence="1" id="KW-1133">Transmembrane helix</keyword>
<evidence type="ECO:0000313" key="3">
    <source>
        <dbReference type="Proteomes" id="UP000029579"/>
    </source>
</evidence>